<dbReference type="AlphaFoldDB" id="A0A1C4WCX8"/>
<dbReference type="EMBL" id="FMCS01000003">
    <property type="protein sequence ID" value="SCE93979.1"/>
    <property type="molecule type" value="Genomic_DNA"/>
</dbReference>
<protein>
    <submittedName>
        <fullName evidence="1">Uncharacterized protein</fullName>
    </submittedName>
</protein>
<accession>A0A1C4WCX8</accession>
<sequence>MTRLLDRLLGMAAGTRTAYAGCAPDSWTEPTCSQQNGWSARCTRTCSINLACTVRCGAEYSCVCSPNPC</sequence>
<organism evidence="1 2">
    <name type="scientific">Micromonospora chaiyaphumensis</name>
    <dbReference type="NCBI Taxonomy" id="307119"/>
    <lineage>
        <taxon>Bacteria</taxon>
        <taxon>Bacillati</taxon>
        <taxon>Actinomycetota</taxon>
        <taxon>Actinomycetes</taxon>
        <taxon>Micromonosporales</taxon>
        <taxon>Micromonosporaceae</taxon>
        <taxon>Micromonospora</taxon>
    </lineage>
</organism>
<evidence type="ECO:0000313" key="2">
    <source>
        <dbReference type="Proteomes" id="UP000199629"/>
    </source>
</evidence>
<gene>
    <name evidence="1" type="ORF">GA0070214_103442</name>
</gene>
<keyword evidence="2" id="KW-1185">Reference proteome</keyword>
<evidence type="ECO:0000313" key="1">
    <source>
        <dbReference type="EMBL" id="SCE93979.1"/>
    </source>
</evidence>
<name>A0A1C4WCX8_9ACTN</name>
<proteinExistence type="predicted"/>
<dbReference type="Proteomes" id="UP000199629">
    <property type="component" value="Unassembled WGS sequence"/>
</dbReference>
<reference evidence="2" key="1">
    <citation type="submission" date="2016-06" db="EMBL/GenBank/DDBJ databases">
        <authorList>
            <person name="Varghese N."/>
            <person name="Submissions Spin"/>
        </authorList>
    </citation>
    <scope>NUCLEOTIDE SEQUENCE [LARGE SCALE GENOMIC DNA]</scope>
    <source>
        <strain evidence="2">DSM 45246</strain>
    </source>
</reference>